<protein>
    <submittedName>
        <fullName evidence="2">Uncharacterized protein</fullName>
    </submittedName>
</protein>
<evidence type="ECO:0000256" key="1">
    <source>
        <dbReference type="SAM" id="MobiDB-lite"/>
    </source>
</evidence>
<gene>
    <name evidence="2" type="ORF">JOB18_009746</name>
</gene>
<accession>A0AAV6PIL0</accession>
<feature type="region of interest" description="Disordered" evidence="1">
    <location>
        <begin position="30"/>
        <end position="50"/>
    </location>
</feature>
<evidence type="ECO:0000313" key="2">
    <source>
        <dbReference type="EMBL" id="KAG7467754.1"/>
    </source>
</evidence>
<dbReference type="Proteomes" id="UP000693946">
    <property type="component" value="Unassembled WGS sequence"/>
</dbReference>
<proteinExistence type="predicted"/>
<dbReference type="EMBL" id="JAGKHQ010000504">
    <property type="protein sequence ID" value="KAG7467754.1"/>
    <property type="molecule type" value="Genomic_DNA"/>
</dbReference>
<sequence>MQRQTGNTLNIHGTKENVQLKALYAHTVTNQTTGQQQPGMSSVRAEPEDAFEEERRDINLTVEDGVADEQWIVDSLE</sequence>
<dbReference type="AlphaFoldDB" id="A0AAV6PIL0"/>
<organism evidence="2 3">
    <name type="scientific">Solea senegalensis</name>
    <name type="common">Senegalese sole</name>
    <dbReference type="NCBI Taxonomy" id="28829"/>
    <lineage>
        <taxon>Eukaryota</taxon>
        <taxon>Metazoa</taxon>
        <taxon>Chordata</taxon>
        <taxon>Craniata</taxon>
        <taxon>Vertebrata</taxon>
        <taxon>Euteleostomi</taxon>
        <taxon>Actinopterygii</taxon>
        <taxon>Neopterygii</taxon>
        <taxon>Teleostei</taxon>
        <taxon>Neoteleostei</taxon>
        <taxon>Acanthomorphata</taxon>
        <taxon>Carangaria</taxon>
        <taxon>Pleuronectiformes</taxon>
        <taxon>Pleuronectoidei</taxon>
        <taxon>Soleidae</taxon>
        <taxon>Solea</taxon>
    </lineage>
</organism>
<reference evidence="2 3" key="1">
    <citation type="journal article" date="2021" name="Sci. Rep.">
        <title>Chromosome anchoring in Senegalese sole (Solea senegalensis) reveals sex-associated markers and genome rearrangements in flatfish.</title>
        <authorList>
            <person name="Guerrero-Cozar I."/>
            <person name="Gomez-Garrido J."/>
            <person name="Berbel C."/>
            <person name="Martinez-Blanch J.F."/>
            <person name="Alioto T."/>
            <person name="Claros M.G."/>
            <person name="Gagnaire P.A."/>
            <person name="Manchado M."/>
        </authorList>
    </citation>
    <scope>NUCLEOTIDE SEQUENCE [LARGE SCALE GENOMIC DNA]</scope>
    <source>
        <strain evidence="2">Sse05_10M</strain>
    </source>
</reference>
<feature type="compositionally biased region" description="Polar residues" evidence="1">
    <location>
        <begin position="30"/>
        <end position="40"/>
    </location>
</feature>
<evidence type="ECO:0000313" key="3">
    <source>
        <dbReference type="Proteomes" id="UP000693946"/>
    </source>
</evidence>
<name>A0AAV6PIL0_SOLSE</name>
<comment type="caution">
    <text evidence="2">The sequence shown here is derived from an EMBL/GenBank/DDBJ whole genome shotgun (WGS) entry which is preliminary data.</text>
</comment>
<keyword evidence="3" id="KW-1185">Reference proteome</keyword>